<dbReference type="Gene3D" id="1.10.533.10">
    <property type="entry name" value="Death Domain, Fas"/>
    <property type="match status" value="1"/>
</dbReference>
<feature type="region of interest" description="Disordered" evidence="1">
    <location>
        <begin position="335"/>
        <end position="364"/>
    </location>
</feature>
<evidence type="ECO:0008006" key="4">
    <source>
        <dbReference type="Google" id="ProtNLM"/>
    </source>
</evidence>
<comment type="caution">
    <text evidence="2">The sequence shown here is derived from an EMBL/GenBank/DDBJ whole genome shotgun (WGS) entry which is preliminary data.</text>
</comment>
<dbReference type="Proteomes" id="UP001152320">
    <property type="component" value="Chromosome 12"/>
</dbReference>
<dbReference type="CDD" id="cd01671">
    <property type="entry name" value="CARD"/>
    <property type="match status" value="1"/>
</dbReference>
<accession>A0A9Q1BS32</accession>
<dbReference type="AlphaFoldDB" id="A0A9Q1BS32"/>
<dbReference type="InterPro" id="IPR011029">
    <property type="entry name" value="DEATH-like_dom_sf"/>
</dbReference>
<reference evidence="2" key="1">
    <citation type="submission" date="2021-10" db="EMBL/GenBank/DDBJ databases">
        <title>Tropical sea cucumber genome reveals ecological adaptation and Cuvierian tubules defense mechanism.</title>
        <authorList>
            <person name="Chen T."/>
        </authorList>
    </citation>
    <scope>NUCLEOTIDE SEQUENCE</scope>
    <source>
        <strain evidence="2">Nanhai2018</strain>
        <tissue evidence="2">Muscle</tissue>
    </source>
</reference>
<evidence type="ECO:0000313" key="2">
    <source>
        <dbReference type="EMBL" id="KAJ8031549.1"/>
    </source>
</evidence>
<name>A0A9Q1BS32_HOLLE</name>
<protein>
    <recommendedName>
        <fullName evidence="4">CARD domain-containing protein</fullName>
    </recommendedName>
</protein>
<dbReference type="EMBL" id="JAIZAY010000012">
    <property type="protein sequence ID" value="KAJ8031549.1"/>
    <property type="molecule type" value="Genomic_DNA"/>
</dbReference>
<proteinExistence type="predicted"/>
<sequence>MEDYQKDALDYCFIESWAMFEPSDVTYHLLESSILDGEEVMKICSESAPWARVQQLETILKRKEGKTFEEFLTAVKLCGKYNEMVNDLEMSATSLLKYNRKVKELLQSSSPEENFMYLNMLLSVADSLDANGSLKLCKHFRIDDEWSHKVKESENYGLTAINICRRKRIVTFSNIQILRTALSLLSLDLPLAVVENYIDALTTQELEVIIEKTDPELILDRVKEMLQERTIWFKIGKKLSDILQTDTRNKSTLLADIKVDGGLLILKIPTKMALECLYKEISSEKLASKLLSLLPTTGQNQGAFTTVKRKPTMTLTIKEDTYQIVEFHLEKLAPCNRDDPREDQDDETDKSNNPPLPSALGPEVTVTITRSYPDDLLKMLKETINEKQNSHSKGRPLRTFFYQYFEDILCPKICNGSKGVSFVLKVSTVSALHRLRSALSNGELAKDMLSTVQHTAGDKLTKNARLFMKMDDDEYWNALTYFNTYPDSPRSRYAWREHSSPIAIKAGKSSGPLYVDRESLEMIEQMRQERQEYEKAHSRP</sequence>
<gene>
    <name evidence="2" type="ORF">HOLleu_24776</name>
</gene>
<evidence type="ECO:0000313" key="3">
    <source>
        <dbReference type="Proteomes" id="UP001152320"/>
    </source>
</evidence>
<organism evidence="2 3">
    <name type="scientific">Holothuria leucospilota</name>
    <name type="common">Black long sea cucumber</name>
    <name type="synonym">Mertensiothuria leucospilota</name>
    <dbReference type="NCBI Taxonomy" id="206669"/>
    <lineage>
        <taxon>Eukaryota</taxon>
        <taxon>Metazoa</taxon>
        <taxon>Echinodermata</taxon>
        <taxon>Eleutherozoa</taxon>
        <taxon>Echinozoa</taxon>
        <taxon>Holothuroidea</taxon>
        <taxon>Aspidochirotacea</taxon>
        <taxon>Aspidochirotida</taxon>
        <taxon>Holothuriidae</taxon>
        <taxon>Holothuria</taxon>
    </lineage>
</organism>
<keyword evidence="3" id="KW-1185">Reference proteome</keyword>
<evidence type="ECO:0000256" key="1">
    <source>
        <dbReference type="SAM" id="MobiDB-lite"/>
    </source>
</evidence>